<dbReference type="Proteomes" id="UP000037035">
    <property type="component" value="Unassembled WGS sequence"/>
</dbReference>
<evidence type="ECO:0000256" key="2">
    <source>
        <dbReference type="ARBA" id="ARBA00022491"/>
    </source>
</evidence>
<dbReference type="PROSITE" id="PS00028">
    <property type="entry name" value="ZINC_FINGER_C2H2_1"/>
    <property type="match status" value="1"/>
</dbReference>
<evidence type="ECO:0000256" key="4">
    <source>
        <dbReference type="ARBA" id="ARBA00022737"/>
    </source>
</evidence>
<dbReference type="GO" id="GO:0008270">
    <property type="term" value="F:zinc ion binding"/>
    <property type="evidence" value="ECO:0007669"/>
    <property type="project" value="UniProtKB-KW"/>
</dbReference>
<evidence type="ECO:0000256" key="3">
    <source>
        <dbReference type="ARBA" id="ARBA00022723"/>
    </source>
</evidence>
<evidence type="ECO:0000256" key="1">
    <source>
        <dbReference type="ARBA" id="ARBA00004123"/>
    </source>
</evidence>
<dbReference type="PANTHER" id="PTHR47257">
    <property type="entry name" value="PH-RESPONSE TRANSCRIPTION FACTOR PACC/RIM101"/>
    <property type="match status" value="1"/>
</dbReference>
<comment type="subcellular location">
    <subcellularLocation>
        <location evidence="1">Nucleus</location>
    </subcellularLocation>
</comment>
<evidence type="ECO:0000256" key="10">
    <source>
        <dbReference type="SAM" id="MobiDB-lite"/>
    </source>
</evidence>
<evidence type="ECO:0000256" key="5">
    <source>
        <dbReference type="ARBA" id="ARBA00022771"/>
    </source>
</evidence>
<feature type="compositionally biased region" description="Polar residues" evidence="10">
    <location>
        <begin position="266"/>
        <end position="279"/>
    </location>
</feature>
<gene>
    <name evidence="12" type="ORF">VP01_798g9</name>
</gene>
<evidence type="ECO:0000259" key="11">
    <source>
        <dbReference type="PROSITE" id="PS50157"/>
    </source>
</evidence>
<keyword evidence="13" id="KW-1185">Reference proteome</keyword>
<name>A0A0L6UAN9_9BASI</name>
<feature type="region of interest" description="Disordered" evidence="10">
    <location>
        <begin position="245"/>
        <end position="280"/>
    </location>
</feature>
<evidence type="ECO:0000313" key="12">
    <source>
        <dbReference type="EMBL" id="KNZ45619.1"/>
    </source>
</evidence>
<dbReference type="PANTHER" id="PTHR47257:SF1">
    <property type="entry name" value="PH-RESPONSE TRANSCRIPTION FACTOR PACC_RIM101"/>
    <property type="match status" value="1"/>
</dbReference>
<evidence type="ECO:0000256" key="8">
    <source>
        <dbReference type="ARBA" id="ARBA00038089"/>
    </source>
</evidence>
<evidence type="ECO:0000313" key="13">
    <source>
        <dbReference type="Proteomes" id="UP000037035"/>
    </source>
</evidence>
<keyword evidence="7" id="KW-0539">Nucleus</keyword>
<keyword evidence="4" id="KW-0677">Repeat</keyword>
<keyword evidence="3" id="KW-0479">Metal-binding</keyword>
<comment type="similarity">
    <text evidence="8">Belongs to the pacC/RIM101 family.</text>
</comment>
<dbReference type="GO" id="GO:0045944">
    <property type="term" value="P:positive regulation of transcription by RNA polymerase II"/>
    <property type="evidence" value="ECO:0007669"/>
    <property type="project" value="TreeGrafter"/>
</dbReference>
<dbReference type="Gene3D" id="3.30.160.60">
    <property type="entry name" value="Classic Zinc Finger"/>
    <property type="match status" value="2"/>
</dbReference>
<keyword evidence="2" id="KW-0678">Repressor</keyword>
<protein>
    <recommendedName>
        <fullName evidence="11">C2H2-type domain-containing protein</fullName>
    </recommendedName>
</protein>
<evidence type="ECO:0000256" key="7">
    <source>
        <dbReference type="ARBA" id="ARBA00023242"/>
    </source>
</evidence>
<evidence type="ECO:0000256" key="6">
    <source>
        <dbReference type="ARBA" id="ARBA00022833"/>
    </source>
</evidence>
<keyword evidence="5 9" id="KW-0863">Zinc-finger</keyword>
<evidence type="ECO:0000256" key="9">
    <source>
        <dbReference type="PROSITE-ProRule" id="PRU00042"/>
    </source>
</evidence>
<accession>A0A0L6UAN9</accession>
<dbReference type="InterPro" id="IPR013087">
    <property type="entry name" value="Znf_C2H2_type"/>
</dbReference>
<dbReference type="STRING" id="27349.A0A0L6UAN9"/>
<sequence>MLPFQPTPTQKLALICKWTKPHGCLTTFLSPEELFSHLCDCHVGRKRSGNLSLNCGWEGCDHKAAKRDHMTSHMMVHCPLQSNVCGICQKTFKRSYDLRKHEVTHTAAHHELHTRSRAVVYQELEMPFSTQVTSSAAIDRGRVYSLPGEQLGGAFPAGPVEPAAPRAANRERSFSALRHSPYHRPHSDQQESSTHNLHVELSSTWNNYQFKFPSNRNHQRSNSIAEVGPYSHNPPLFDQFQFLNQYSHPPDPPAPHLPSNAPPMTASRSSAFSTQSNSHVPAPGDWSDIFSFVAAHSRRESEAYSIPSDDCSGSDALSGLFGSEPSSEIFRTTSLPCHALYTHPAAASSAYQNLPARHSLSTAVLPEHEPPAVLTDIQIRDLLAQQQQPYDQTYHELPSYLAHSAAPFQSTHNSHQLGDFECVMTSILC</sequence>
<dbReference type="InterPro" id="IPR036236">
    <property type="entry name" value="Znf_C2H2_sf"/>
</dbReference>
<proteinExistence type="inferred from homology"/>
<organism evidence="12 13">
    <name type="scientific">Puccinia sorghi</name>
    <dbReference type="NCBI Taxonomy" id="27349"/>
    <lineage>
        <taxon>Eukaryota</taxon>
        <taxon>Fungi</taxon>
        <taxon>Dikarya</taxon>
        <taxon>Basidiomycota</taxon>
        <taxon>Pucciniomycotina</taxon>
        <taxon>Pucciniomycetes</taxon>
        <taxon>Pucciniales</taxon>
        <taxon>Pucciniaceae</taxon>
        <taxon>Puccinia</taxon>
    </lineage>
</organism>
<dbReference type="EMBL" id="LAVV01013482">
    <property type="protein sequence ID" value="KNZ45619.1"/>
    <property type="molecule type" value="Genomic_DNA"/>
</dbReference>
<dbReference type="PROSITE" id="PS50157">
    <property type="entry name" value="ZINC_FINGER_C2H2_2"/>
    <property type="match status" value="1"/>
</dbReference>
<reference evidence="12 13" key="1">
    <citation type="submission" date="2015-08" db="EMBL/GenBank/DDBJ databases">
        <title>Next Generation Sequencing and Analysis of the Genome of Puccinia sorghi L Schw, the Causal Agent of Maize Common Rust.</title>
        <authorList>
            <person name="Rochi L."/>
            <person name="Burguener G."/>
            <person name="Darino M."/>
            <person name="Turjanski A."/>
            <person name="Kreff E."/>
            <person name="Dieguez M.J."/>
            <person name="Sacco F."/>
        </authorList>
    </citation>
    <scope>NUCLEOTIDE SEQUENCE [LARGE SCALE GENOMIC DNA]</scope>
    <source>
        <strain evidence="12 13">RO10H11247</strain>
    </source>
</reference>
<comment type="caution">
    <text evidence="12">The sequence shown here is derived from an EMBL/GenBank/DDBJ whole genome shotgun (WGS) entry which is preliminary data.</text>
</comment>
<dbReference type="GO" id="GO:0005634">
    <property type="term" value="C:nucleus"/>
    <property type="evidence" value="ECO:0007669"/>
    <property type="project" value="UniProtKB-SubCell"/>
</dbReference>
<dbReference type="InterPro" id="IPR050806">
    <property type="entry name" value="pacC/RIM101"/>
</dbReference>
<dbReference type="OrthoDB" id="2499148at2759"/>
<dbReference type="SUPFAM" id="SSF57667">
    <property type="entry name" value="beta-beta-alpha zinc fingers"/>
    <property type="match status" value="1"/>
</dbReference>
<dbReference type="AlphaFoldDB" id="A0A0L6UAN9"/>
<dbReference type="VEuPathDB" id="FungiDB:VP01_798g9"/>
<feature type="domain" description="C2H2-type" evidence="11">
    <location>
        <begin position="83"/>
        <end position="110"/>
    </location>
</feature>
<keyword evidence="6" id="KW-0862">Zinc</keyword>
<dbReference type="SMART" id="SM00355">
    <property type="entry name" value="ZnF_C2H2"/>
    <property type="match status" value="2"/>
</dbReference>